<feature type="region of interest" description="Disordered" evidence="1">
    <location>
        <begin position="416"/>
        <end position="437"/>
    </location>
</feature>
<dbReference type="SMART" id="SM00164">
    <property type="entry name" value="TBC"/>
    <property type="match status" value="1"/>
</dbReference>
<dbReference type="EMBL" id="AJWJ01000460">
    <property type="protein sequence ID" value="KAF2070681.1"/>
    <property type="molecule type" value="Genomic_DNA"/>
</dbReference>
<keyword evidence="4" id="KW-1185">Reference proteome</keyword>
<feature type="compositionally biased region" description="Low complexity" evidence="1">
    <location>
        <begin position="424"/>
        <end position="437"/>
    </location>
</feature>
<evidence type="ECO:0000259" key="2">
    <source>
        <dbReference type="PROSITE" id="PS50086"/>
    </source>
</evidence>
<dbReference type="GO" id="GO:0031267">
    <property type="term" value="F:small GTPase binding"/>
    <property type="evidence" value="ECO:0007669"/>
    <property type="project" value="TreeGrafter"/>
</dbReference>
<dbReference type="Gene3D" id="1.10.8.270">
    <property type="entry name" value="putative rabgap domain of human tbc1 domain family member 14 like domains"/>
    <property type="match status" value="1"/>
</dbReference>
<dbReference type="PANTHER" id="PTHR47219">
    <property type="entry name" value="RAB GTPASE-ACTIVATING PROTEIN 1-LIKE"/>
    <property type="match status" value="1"/>
</dbReference>
<feature type="domain" description="Rab-GAP TBC" evidence="2">
    <location>
        <begin position="48"/>
        <end position="241"/>
    </location>
</feature>
<name>A0A8J4UQH2_9MYCE</name>
<evidence type="ECO:0000256" key="1">
    <source>
        <dbReference type="SAM" id="MobiDB-lite"/>
    </source>
</evidence>
<evidence type="ECO:0000313" key="3">
    <source>
        <dbReference type="EMBL" id="KAF2070681.1"/>
    </source>
</evidence>
<dbReference type="PANTHER" id="PTHR47219:SF9">
    <property type="entry name" value="GTPASE ACTIVATING PROTEIN AND CENTROSOME-ASSOCIATED, ISOFORM B"/>
    <property type="match status" value="1"/>
</dbReference>
<dbReference type="Pfam" id="PF00566">
    <property type="entry name" value="RabGAP-TBC"/>
    <property type="match status" value="1"/>
</dbReference>
<comment type="caution">
    <text evidence="3">The sequence shown here is derived from an EMBL/GenBank/DDBJ whole genome shotgun (WGS) entry which is preliminary data.</text>
</comment>
<dbReference type="InterPro" id="IPR000195">
    <property type="entry name" value="Rab-GAP-TBC_dom"/>
</dbReference>
<dbReference type="GO" id="GO:0005096">
    <property type="term" value="F:GTPase activator activity"/>
    <property type="evidence" value="ECO:0007669"/>
    <property type="project" value="TreeGrafter"/>
</dbReference>
<dbReference type="OrthoDB" id="17936at2759"/>
<proteinExistence type="predicted"/>
<gene>
    <name evidence="3" type="ORF">CYY_008007</name>
</gene>
<dbReference type="InterPro" id="IPR050302">
    <property type="entry name" value="Rab_GAP_TBC_domain"/>
</dbReference>
<accession>A0A8J4UQH2</accession>
<feature type="compositionally biased region" description="Polar residues" evidence="1">
    <location>
        <begin position="366"/>
        <end position="391"/>
    </location>
</feature>
<organism evidence="3 4">
    <name type="scientific">Polysphondylium violaceum</name>
    <dbReference type="NCBI Taxonomy" id="133409"/>
    <lineage>
        <taxon>Eukaryota</taxon>
        <taxon>Amoebozoa</taxon>
        <taxon>Evosea</taxon>
        <taxon>Eumycetozoa</taxon>
        <taxon>Dictyostelia</taxon>
        <taxon>Dictyosteliales</taxon>
        <taxon>Dictyosteliaceae</taxon>
        <taxon>Polysphondylium</taxon>
    </lineage>
</organism>
<dbReference type="Gene3D" id="1.10.472.80">
    <property type="entry name" value="Ypt/Rab-GAP domain of gyp1p, domain 3"/>
    <property type="match status" value="1"/>
</dbReference>
<dbReference type="AlphaFoldDB" id="A0A8J4UQH2"/>
<dbReference type="PROSITE" id="PS50086">
    <property type="entry name" value="TBC_RABGAP"/>
    <property type="match status" value="1"/>
</dbReference>
<dbReference type="InterPro" id="IPR035969">
    <property type="entry name" value="Rab-GAP_TBC_sf"/>
</dbReference>
<feature type="region of interest" description="Disordered" evidence="1">
    <location>
        <begin position="358"/>
        <end position="394"/>
    </location>
</feature>
<protein>
    <recommendedName>
        <fullName evidence="2">Rab-GAP TBC domain-containing protein</fullName>
    </recommendedName>
</protein>
<dbReference type="Proteomes" id="UP000695562">
    <property type="component" value="Unassembled WGS sequence"/>
</dbReference>
<sequence>MMMNEEVDDESSRPWSYYLDEYPFPQKRMTRIMSIKNKVEYHIKNKIKIPDEYRSKIWYLMEKLDTFTDCEKNKNVFTDCFNTKNEDIENDVQTDAVRTCPSAQYKIKLKNKQSNSKDSLFKVLKAYAIYNEEVQYTQGMNYLCLILLCYFLEEESFWMMDILIKKHGMRHFFRKTKTFLPSYLTIFERELEYQLPELSNQFKKEGIQVYMFIQGWWSTIFVYILPVESVPVIWDYFFWGANGTGVEVLFRLSIALLKMLESTLLTANLTEFFERVKTASAELDTVELIYQAHNVELTATTDSLLREILTKEHQLLGDSTTNGGEPIDDNPFNAFDSQKLTSLILKVNQQILLDNSGDPEYERHYSSGSVGYTKTPHNSGRYATSSKTTNIAPPPKEKVIDYDILYYQQLVGVDHDDEDDKSHQSSSSSYLSSCVIS</sequence>
<dbReference type="SUPFAM" id="SSF47923">
    <property type="entry name" value="Ypt/Rab-GAP domain of gyp1p"/>
    <property type="match status" value="2"/>
</dbReference>
<evidence type="ECO:0000313" key="4">
    <source>
        <dbReference type="Proteomes" id="UP000695562"/>
    </source>
</evidence>
<reference evidence="3" key="1">
    <citation type="submission" date="2020-01" db="EMBL/GenBank/DDBJ databases">
        <title>Development of genomics and gene disruption for Polysphondylium violaceum indicates a role for the polyketide synthase stlB in stalk morphogenesis.</title>
        <authorList>
            <person name="Narita B."/>
            <person name="Kawabe Y."/>
            <person name="Kin K."/>
            <person name="Saito T."/>
            <person name="Gibbs R."/>
            <person name="Kuspa A."/>
            <person name="Muzny D."/>
            <person name="Queller D."/>
            <person name="Richards S."/>
            <person name="Strassman J."/>
            <person name="Sucgang R."/>
            <person name="Worley K."/>
            <person name="Schaap P."/>
        </authorList>
    </citation>
    <scope>NUCLEOTIDE SEQUENCE</scope>
    <source>
        <strain evidence="3">QSvi11</strain>
    </source>
</reference>